<feature type="transmembrane region" description="Helical" evidence="1">
    <location>
        <begin position="88"/>
        <end position="112"/>
    </location>
</feature>
<dbReference type="Proteomes" id="UP000011721">
    <property type="component" value="Chromosome"/>
</dbReference>
<keyword evidence="1" id="KW-1133">Transmembrane helix</keyword>
<dbReference type="OrthoDB" id="9790341at2"/>
<proteinExistence type="predicted"/>
<protein>
    <recommendedName>
        <fullName evidence="4">SxtJ</fullName>
    </recommendedName>
</protein>
<keyword evidence="1" id="KW-0472">Membrane</keyword>
<name>M1NHC8_DESSD</name>
<dbReference type="HOGENOM" id="CLU_1719435_0_0_7"/>
<accession>M1NHC8</accession>
<dbReference type="STRING" id="1167006.UWK_02467"/>
<dbReference type="KEGG" id="dsf:UWK_02467"/>
<organism evidence="2 3">
    <name type="scientific">Desulfocapsa sulfexigens (strain DSM 10523 / SB164P1)</name>
    <dbReference type="NCBI Taxonomy" id="1167006"/>
    <lineage>
        <taxon>Bacteria</taxon>
        <taxon>Pseudomonadati</taxon>
        <taxon>Thermodesulfobacteriota</taxon>
        <taxon>Desulfobulbia</taxon>
        <taxon>Desulfobulbales</taxon>
        <taxon>Desulfocapsaceae</taxon>
        <taxon>Desulfocapsa</taxon>
    </lineage>
</organism>
<sequence length="152" mass="17300">MSVPYTQNKVSQAIWSWQSDRSGKQQAKASLGIAIGALLVGCTVASLLFFYNHLIMASIVFSVSALVFLSSQFFPAVYSVIEKIFQKFALIIGTGLTWVFLLPFFFICFPMGRIVQKIKGKDPMQRDFKRDATSYWQTSRKTPSVDEYKRQF</sequence>
<evidence type="ECO:0000313" key="2">
    <source>
        <dbReference type="EMBL" id="AGF79004.1"/>
    </source>
</evidence>
<gene>
    <name evidence="2" type="ordered locus">UWK_02467</name>
</gene>
<reference evidence="3" key="1">
    <citation type="journal article" date="2013" name="Stand. Genomic Sci.">
        <title>Complete genome sequence of Desulfocapsa sulfexigens, a marine deltaproteobacterium specialized in disproportionating inorganic sulfur compounds.</title>
        <authorList>
            <person name="Finster K.W."/>
            <person name="Kjeldsen K.U."/>
            <person name="Kube M."/>
            <person name="Reinhardt R."/>
            <person name="Mussmann M."/>
            <person name="Amann R."/>
            <person name="Schreiber L."/>
        </authorList>
    </citation>
    <scope>NUCLEOTIDE SEQUENCE [LARGE SCALE GENOMIC DNA]</scope>
    <source>
        <strain evidence="3">DSM 10523 / SB164P1</strain>
    </source>
</reference>
<evidence type="ECO:0000256" key="1">
    <source>
        <dbReference type="SAM" id="Phobius"/>
    </source>
</evidence>
<keyword evidence="3" id="KW-1185">Reference proteome</keyword>
<evidence type="ECO:0008006" key="4">
    <source>
        <dbReference type="Google" id="ProtNLM"/>
    </source>
</evidence>
<feature type="transmembrane region" description="Helical" evidence="1">
    <location>
        <begin position="57"/>
        <end position="81"/>
    </location>
</feature>
<keyword evidence="1" id="KW-0812">Transmembrane</keyword>
<dbReference type="AlphaFoldDB" id="M1NHC8"/>
<dbReference type="RefSeq" id="WP_015404690.1">
    <property type="nucleotide sequence ID" value="NC_020304.1"/>
</dbReference>
<feature type="transmembrane region" description="Helical" evidence="1">
    <location>
        <begin position="31"/>
        <end position="51"/>
    </location>
</feature>
<dbReference type="EMBL" id="CP003985">
    <property type="protein sequence ID" value="AGF79004.1"/>
    <property type="molecule type" value="Genomic_DNA"/>
</dbReference>
<evidence type="ECO:0000313" key="3">
    <source>
        <dbReference type="Proteomes" id="UP000011721"/>
    </source>
</evidence>